<feature type="region of interest" description="Disordered" evidence="1">
    <location>
        <begin position="39"/>
        <end position="106"/>
    </location>
</feature>
<evidence type="ECO:0000256" key="2">
    <source>
        <dbReference type="SAM" id="Phobius"/>
    </source>
</evidence>
<feature type="region of interest" description="Disordered" evidence="1">
    <location>
        <begin position="118"/>
        <end position="203"/>
    </location>
</feature>
<dbReference type="InterPro" id="IPR011723">
    <property type="entry name" value="Znf/thioredoxin_put"/>
</dbReference>
<feature type="compositionally biased region" description="Basic and acidic residues" evidence="1">
    <location>
        <begin position="118"/>
        <end position="129"/>
    </location>
</feature>
<feature type="transmembrane region" description="Helical" evidence="2">
    <location>
        <begin position="210"/>
        <end position="229"/>
    </location>
</feature>
<comment type="caution">
    <text evidence="4">The sequence shown here is derived from an EMBL/GenBank/DDBJ whole genome shotgun (WGS) entry which is preliminary data.</text>
</comment>
<evidence type="ECO:0000313" key="4">
    <source>
        <dbReference type="EMBL" id="PRY93641.1"/>
    </source>
</evidence>
<gene>
    <name evidence="4" type="ORF">BCF33_2522</name>
</gene>
<dbReference type="Pfam" id="PF13717">
    <property type="entry name" value="Zn_ribbon_4"/>
    <property type="match status" value="1"/>
</dbReference>
<keyword evidence="2" id="KW-0472">Membrane</keyword>
<proteinExistence type="predicted"/>
<dbReference type="Proteomes" id="UP000238801">
    <property type="component" value="Unassembled WGS sequence"/>
</dbReference>
<evidence type="ECO:0000313" key="5">
    <source>
        <dbReference type="Proteomes" id="UP000238801"/>
    </source>
</evidence>
<dbReference type="AlphaFoldDB" id="A0A2T0X3X5"/>
<keyword evidence="2" id="KW-0812">Transmembrane</keyword>
<keyword evidence="5" id="KW-1185">Reference proteome</keyword>
<dbReference type="NCBIfam" id="TIGR02098">
    <property type="entry name" value="MJ0042_CXXC"/>
    <property type="match status" value="1"/>
</dbReference>
<accession>A0A2T0X3X5</accession>
<evidence type="ECO:0000259" key="3">
    <source>
        <dbReference type="Pfam" id="PF13717"/>
    </source>
</evidence>
<name>A0A2T0X3X5_9RHOB</name>
<dbReference type="RefSeq" id="WP_106161212.1">
    <property type="nucleotide sequence ID" value="NZ_PVTT01000002.1"/>
</dbReference>
<evidence type="ECO:0000256" key="1">
    <source>
        <dbReference type="SAM" id="MobiDB-lite"/>
    </source>
</evidence>
<reference evidence="4 5" key="1">
    <citation type="submission" date="2018-03" db="EMBL/GenBank/DDBJ databases">
        <title>Genomic Encyclopedia of Archaeal and Bacterial Type Strains, Phase II (KMG-II): from individual species to whole genera.</title>
        <authorList>
            <person name="Goeker M."/>
        </authorList>
    </citation>
    <scope>NUCLEOTIDE SEQUENCE [LARGE SCALE GENOMIC DNA]</scope>
    <source>
        <strain evidence="4 5">DSM 29318</strain>
    </source>
</reference>
<feature type="domain" description="Zinc finger/thioredoxin putative" evidence="3">
    <location>
        <begin position="1"/>
        <end position="36"/>
    </location>
</feature>
<dbReference type="EMBL" id="PVTT01000002">
    <property type="protein sequence ID" value="PRY93641.1"/>
    <property type="molecule type" value="Genomic_DNA"/>
</dbReference>
<feature type="compositionally biased region" description="Low complexity" evidence="1">
    <location>
        <begin position="130"/>
        <end position="141"/>
    </location>
</feature>
<dbReference type="OrthoDB" id="7159357at2"/>
<organism evidence="4 5">
    <name type="scientific">Hasllibacter halocynthiae</name>
    <dbReference type="NCBI Taxonomy" id="595589"/>
    <lineage>
        <taxon>Bacteria</taxon>
        <taxon>Pseudomonadati</taxon>
        <taxon>Pseudomonadota</taxon>
        <taxon>Alphaproteobacteria</taxon>
        <taxon>Rhodobacterales</taxon>
        <taxon>Roseobacteraceae</taxon>
        <taxon>Hasllibacter</taxon>
    </lineage>
</organism>
<feature type="compositionally biased region" description="Basic and acidic residues" evidence="1">
    <location>
        <begin position="40"/>
        <end position="51"/>
    </location>
</feature>
<protein>
    <submittedName>
        <fullName evidence="4">Putative Zn finger-like uncharacterized protein</fullName>
    </submittedName>
</protein>
<keyword evidence="2" id="KW-1133">Transmembrane helix</keyword>
<sequence>MRLRCPSCDAVYDVPEGAVPPEGRDVQCTNCDHLWFQEGARADDPAPKGDQEEVEAPPVSAAREGTDAAAGEMPEGWDEGIEWPRKASEAAPTAHDGPRLRTPADVADIDLLREEAERERRARAAERRAAASAAGSQVDPTPGAPPAAPVGLVEPPSVPAEDRIATGPKGRGREALPDVDEINSSLRPAEPGEEDGAPAPRDRERSGFRAGFIGSVLVFALAVLFYGFAPDIGRAVPALAGPMDGYVGWVNGRRATLDAGARDLAARLSGLADD</sequence>